<dbReference type="CDD" id="cd04179">
    <property type="entry name" value="DPM_DPG-synthase_like"/>
    <property type="match status" value="1"/>
</dbReference>
<dbReference type="SUPFAM" id="SSF53448">
    <property type="entry name" value="Nucleotide-diphospho-sugar transferases"/>
    <property type="match status" value="1"/>
</dbReference>
<keyword evidence="1" id="KW-1133">Transmembrane helix</keyword>
<keyword evidence="1" id="KW-0472">Membrane</keyword>
<accession>A0A0G0MRL7</accession>
<dbReference type="EMBL" id="LBVC01000076">
    <property type="protein sequence ID" value="KKQ76319.1"/>
    <property type="molecule type" value="Genomic_DNA"/>
</dbReference>
<dbReference type="InterPro" id="IPR050256">
    <property type="entry name" value="Glycosyltransferase_2"/>
</dbReference>
<gene>
    <name evidence="3" type="ORF">US99_C0076G0002</name>
</gene>
<dbReference type="InterPro" id="IPR029044">
    <property type="entry name" value="Nucleotide-diphossugar_trans"/>
</dbReference>
<keyword evidence="3" id="KW-0808">Transferase</keyword>
<dbReference type="Gene3D" id="3.90.550.10">
    <property type="entry name" value="Spore Coat Polysaccharide Biosynthesis Protein SpsA, Chain A"/>
    <property type="match status" value="1"/>
</dbReference>
<evidence type="ECO:0000259" key="2">
    <source>
        <dbReference type="Pfam" id="PF00535"/>
    </source>
</evidence>
<name>A0A0G0MRL7_9BACT</name>
<feature type="domain" description="Glycosyltransferase 2-like" evidence="2">
    <location>
        <begin position="5"/>
        <end position="167"/>
    </location>
</feature>
<dbReference type="GO" id="GO:0016740">
    <property type="term" value="F:transferase activity"/>
    <property type="evidence" value="ECO:0007669"/>
    <property type="project" value="UniProtKB-KW"/>
</dbReference>
<dbReference type="PANTHER" id="PTHR48090:SF7">
    <property type="entry name" value="RFBJ PROTEIN"/>
    <property type="match status" value="1"/>
</dbReference>
<reference evidence="3 4" key="1">
    <citation type="journal article" date="2015" name="Nature">
        <title>rRNA introns, odd ribosomes, and small enigmatic genomes across a large radiation of phyla.</title>
        <authorList>
            <person name="Brown C.T."/>
            <person name="Hug L.A."/>
            <person name="Thomas B.C."/>
            <person name="Sharon I."/>
            <person name="Castelle C.J."/>
            <person name="Singh A."/>
            <person name="Wilkins M.J."/>
            <person name="Williams K.H."/>
            <person name="Banfield J.F."/>
        </authorList>
    </citation>
    <scope>NUCLEOTIDE SEQUENCE [LARGE SCALE GENOMIC DNA]</scope>
</reference>
<feature type="transmembrane region" description="Helical" evidence="1">
    <location>
        <begin position="268"/>
        <end position="291"/>
    </location>
</feature>
<dbReference type="Proteomes" id="UP000034324">
    <property type="component" value="Unassembled WGS sequence"/>
</dbReference>
<dbReference type="AlphaFoldDB" id="A0A0G0MRL7"/>
<dbReference type="Pfam" id="PF00535">
    <property type="entry name" value="Glycos_transf_2"/>
    <property type="match status" value="1"/>
</dbReference>
<protein>
    <submittedName>
        <fullName evidence="3">Glycosyl transferase family 2</fullName>
    </submittedName>
</protein>
<evidence type="ECO:0000313" key="4">
    <source>
        <dbReference type="Proteomes" id="UP000034324"/>
    </source>
</evidence>
<evidence type="ECO:0000256" key="1">
    <source>
        <dbReference type="SAM" id="Phobius"/>
    </source>
</evidence>
<comment type="caution">
    <text evidence="3">The sequence shown here is derived from an EMBL/GenBank/DDBJ whole genome shotgun (WGS) entry which is preliminary data.</text>
</comment>
<organism evidence="3 4">
    <name type="scientific">Candidatus Daviesbacteria bacterium GW2011_GWF2_38_6</name>
    <dbReference type="NCBI Taxonomy" id="1618432"/>
    <lineage>
        <taxon>Bacteria</taxon>
        <taxon>Candidatus Daviesiibacteriota</taxon>
    </lineage>
</organism>
<dbReference type="PANTHER" id="PTHR48090">
    <property type="entry name" value="UNDECAPRENYL-PHOSPHATE 4-DEOXY-4-FORMAMIDO-L-ARABINOSE TRANSFERASE-RELATED"/>
    <property type="match status" value="1"/>
</dbReference>
<sequence length="296" mass="33327">MTIVVTIPAYNEEKSIGGLITDIEKVMKGSKYSNKYKILVVDDGSSDRTAEVVEKSGAAVYSHPKNYGLAETFKTEVEQALRLNANAIVHIDADSQYLPKEIPKLLEELDRGYDLVLGSRFMGTIEHMPLLKRLGNMAFSKVISNITQLRISDAQTGFRAFTSEVAGKIGITSNHTYTQEQIIRAARSKFRIKEVPVYFAKRDGKSRLVKNPFEYAIKAWINLIRIYRDYEPLKFFGVFGSLIFCIGLLLGAYLGYIQFFKGGVFRHLGLMMVDILILSIGLQVIIFGFIADMLKK</sequence>
<proteinExistence type="predicted"/>
<feature type="transmembrane region" description="Helical" evidence="1">
    <location>
        <begin position="235"/>
        <end position="256"/>
    </location>
</feature>
<keyword evidence="1" id="KW-0812">Transmembrane</keyword>
<evidence type="ECO:0000313" key="3">
    <source>
        <dbReference type="EMBL" id="KKQ76319.1"/>
    </source>
</evidence>
<dbReference type="InterPro" id="IPR001173">
    <property type="entry name" value="Glyco_trans_2-like"/>
</dbReference>